<reference evidence="2" key="1">
    <citation type="submission" date="2016-12" db="EMBL/GenBank/DDBJ databases">
        <title>The genomes of Aspergillus section Nigri reveals drivers in fungal speciation.</title>
        <authorList>
            <consortium name="DOE Joint Genome Institute"/>
            <person name="Vesth T.C."/>
            <person name="Nybo J."/>
            <person name="Theobald S."/>
            <person name="Brandl J."/>
            <person name="Frisvad J.C."/>
            <person name="Nielsen K.F."/>
            <person name="Lyhne E.K."/>
            <person name="Kogle M.E."/>
            <person name="Kuo A."/>
            <person name="Riley R."/>
            <person name="Clum A."/>
            <person name="Nolan M."/>
            <person name="Lipzen A."/>
            <person name="Salamov A."/>
            <person name="Henrissat B."/>
            <person name="Wiebenga A."/>
            <person name="De vries R.P."/>
            <person name="Grigoriev I.V."/>
            <person name="Mortensen U.H."/>
            <person name="Andersen M.R."/>
            <person name="Baker S.E."/>
        </authorList>
    </citation>
    <scope>NUCLEOTIDE SEQUENCE</scope>
    <source>
        <strain evidence="2">CBS 122712</strain>
    </source>
</reference>
<feature type="compositionally biased region" description="Low complexity" evidence="1">
    <location>
        <begin position="27"/>
        <end position="44"/>
    </location>
</feature>
<accession>A0A317USD9</accession>
<organism evidence="2 3">
    <name type="scientific">Aspergillus eucalypticola (strain CBS 122712 / IBT 29274)</name>
    <dbReference type="NCBI Taxonomy" id="1448314"/>
    <lineage>
        <taxon>Eukaryota</taxon>
        <taxon>Fungi</taxon>
        <taxon>Dikarya</taxon>
        <taxon>Ascomycota</taxon>
        <taxon>Pezizomycotina</taxon>
        <taxon>Eurotiomycetes</taxon>
        <taxon>Eurotiomycetidae</taxon>
        <taxon>Eurotiales</taxon>
        <taxon>Aspergillaceae</taxon>
        <taxon>Aspergillus</taxon>
        <taxon>Aspergillus subgen. Circumdati</taxon>
    </lineage>
</organism>
<evidence type="ECO:0000313" key="3">
    <source>
        <dbReference type="Proteomes" id="UP000246171"/>
    </source>
</evidence>
<keyword evidence="3" id="KW-1185">Reference proteome</keyword>
<evidence type="ECO:0000256" key="1">
    <source>
        <dbReference type="SAM" id="MobiDB-lite"/>
    </source>
</evidence>
<feature type="region of interest" description="Disordered" evidence="1">
    <location>
        <begin position="75"/>
        <end position="99"/>
    </location>
</feature>
<comment type="caution">
    <text evidence="2">The sequence shown here is derived from an EMBL/GenBank/DDBJ whole genome shotgun (WGS) entry which is preliminary data.</text>
</comment>
<protein>
    <submittedName>
        <fullName evidence="2">Uncharacterized protein</fullName>
    </submittedName>
</protein>
<dbReference type="RefSeq" id="XP_025384271.1">
    <property type="nucleotide sequence ID" value="XM_025526080.1"/>
</dbReference>
<gene>
    <name evidence="2" type="ORF">BO83DRAFT_128192</name>
</gene>
<proteinExistence type="predicted"/>
<dbReference type="EMBL" id="MSFU01000029">
    <property type="protein sequence ID" value="PWY64953.1"/>
    <property type="molecule type" value="Genomic_DNA"/>
</dbReference>
<sequence>MAYKRYRTNQNRRTETIHPHAQELCHTTSIRSKTSSRKSPTAASHSPTQNPFTAYSVHEIKLWGYRCLHRATQPNQPNADAYHTTHKSHKYSITAEVVA</sequence>
<name>A0A317USD9_ASPEC</name>
<dbReference type="Proteomes" id="UP000246171">
    <property type="component" value="Unassembled WGS sequence"/>
</dbReference>
<dbReference type="GeneID" id="37048042"/>
<dbReference type="AlphaFoldDB" id="A0A317USD9"/>
<dbReference type="VEuPathDB" id="FungiDB:BO83DRAFT_128192"/>
<feature type="region of interest" description="Disordered" evidence="1">
    <location>
        <begin position="1"/>
        <end position="51"/>
    </location>
</feature>
<feature type="compositionally biased region" description="Basic and acidic residues" evidence="1">
    <location>
        <begin position="12"/>
        <end position="23"/>
    </location>
</feature>
<evidence type="ECO:0000313" key="2">
    <source>
        <dbReference type="EMBL" id="PWY64953.1"/>
    </source>
</evidence>